<evidence type="ECO:0000256" key="4">
    <source>
        <dbReference type="ARBA" id="ARBA00022801"/>
    </source>
</evidence>
<dbReference type="CDD" id="cd07521">
    <property type="entry name" value="HAD_FCP1-like"/>
    <property type="match status" value="1"/>
</dbReference>
<dbReference type="GO" id="GO:0004722">
    <property type="term" value="F:protein serine/threonine phosphatase activity"/>
    <property type="evidence" value="ECO:0007669"/>
    <property type="project" value="UniProtKB-EC"/>
</dbReference>
<dbReference type="GO" id="GO:0044091">
    <property type="term" value="P:membrane biogenesis"/>
    <property type="evidence" value="ECO:0007669"/>
    <property type="project" value="UniProtKB-ARBA"/>
</dbReference>
<evidence type="ECO:0000256" key="7">
    <source>
        <dbReference type="ARBA" id="ARBA00023136"/>
    </source>
</evidence>
<comment type="caution">
    <text evidence="15">The sequence shown here is derived from an EMBL/GenBank/DDBJ whole genome shotgun (WGS) entry which is preliminary data.</text>
</comment>
<feature type="domain" description="FCP1 homology" evidence="14">
    <location>
        <begin position="77"/>
        <end position="244"/>
    </location>
</feature>
<gene>
    <name evidence="15" type="ORF">L596_002869</name>
</gene>
<evidence type="ECO:0000259" key="14">
    <source>
        <dbReference type="PROSITE" id="PS50969"/>
    </source>
</evidence>
<dbReference type="InterPro" id="IPR004274">
    <property type="entry name" value="FCP1_dom"/>
</dbReference>
<keyword evidence="4" id="KW-0378">Hydrolase</keyword>
<dbReference type="AlphaFoldDB" id="A0A4U8UQR2"/>
<dbReference type="PANTHER" id="PTHR12210">
    <property type="entry name" value="DULLARD PROTEIN PHOSPHATASE"/>
    <property type="match status" value="1"/>
</dbReference>
<keyword evidence="6 13" id="KW-1133">Transmembrane helix</keyword>
<dbReference type="STRING" id="34508.A0A4U8UQR2"/>
<evidence type="ECO:0000256" key="13">
    <source>
        <dbReference type="SAM" id="Phobius"/>
    </source>
</evidence>
<dbReference type="Pfam" id="PF03031">
    <property type="entry name" value="NIF"/>
    <property type="match status" value="1"/>
</dbReference>
<protein>
    <recommendedName>
        <fullName evidence="11">CTD nuclear envelope phosphatase 1 homolog</fullName>
        <ecNumber evidence="2">3.1.3.16</ecNumber>
    </recommendedName>
    <alternativeName>
        <fullName evidence="12">Serine/threonine-protein phosphatase dullard homolog</fullName>
    </alternativeName>
</protein>
<evidence type="ECO:0000313" key="16">
    <source>
        <dbReference type="Proteomes" id="UP000298663"/>
    </source>
</evidence>
<dbReference type="InterPro" id="IPR050365">
    <property type="entry name" value="TIM50"/>
</dbReference>
<dbReference type="EC" id="3.1.3.16" evidence="2"/>
<dbReference type="SUPFAM" id="SSF56784">
    <property type="entry name" value="HAD-like"/>
    <property type="match status" value="1"/>
</dbReference>
<evidence type="ECO:0000256" key="1">
    <source>
        <dbReference type="ARBA" id="ARBA00004167"/>
    </source>
</evidence>
<evidence type="ECO:0000256" key="12">
    <source>
        <dbReference type="ARBA" id="ARBA00079893"/>
    </source>
</evidence>
<evidence type="ECO:0000256" key="10">
    <source>
        <dbReference type="ARBA" id="ARBA00061694"/>
    </source>
</evidence>
<comment type="catalytic activity">
    <reaction evidence="9">
        <text>O-phospho-L-threonyl-[protein] + H2O = L-threonyl-[protein] + phosphate</text>
        <dbReference type="Rhea" id="RHEA:47004"/>
        <dbReference type="Rhea" id="RHEA-COMP:11060"/>
        <dbReference type="Rhea" id="RHEA-COMP:11605"/>
        <dbReference type="ChEBI" id="CHEBI:15377"/>
        <dbReference type="ChEBI" id="CHEBI:30013"/>
        <dbReference type="ChEBI" id="CHEBI:43474"/>
        <dbReference type="ChEBI" id="CHEBI:61977"/>
        <dbReference type="EC" id="3.1.3.16"/>
    </reaction>
</comment>
<dbReference type="FunFam" id="3.40.50.1000:FF:000044">
    <property type="entry name" value="CTD nuclear envelope phosphatase 1"/>
    <property type="match status" value="1"/>
</dbReference>
<evidence type="ECO:0000313" key="15">
    <source>
        <dbReference type="EMBL" id="TMS35472.1"/>
    </source>
</evidence>
<dbReference type="NCBIfam" id="TIGR02251">
    <property type="entry name" value="HIF-SF_euk"/>
    <property type="match status" value="1"/>
</dbReference>
<dbReference type="OrthoDB" id="277011at2759"/>
<comment type="catalytic activity">
    <reaction evidence="8">
        <text>O-phospho-L-seryl-[protein] + H2O = L-seryl-[protein] + phosphate</text>
        <dbReference type="Rhea" id="RHEA:20629"/>
        <dbReference type="Rhea" id="RHEA-COMP:9863"/>
        <dbReference type="Rhea" id="RHEA-COMP:11604"/>
        <dbReference type="ChEBI" id="CHEBI:15377"/>
        <dbReference type="ChEBI" id="CHEBI:29999"/>
        <dbReference type="ChEBI" id="CHEBI:43474"/>
        <dbReference type="ChEBI" id="CHEBI:83421"/>
        <dbReference type="EC" id="3.1.3.16"/>
    </reaction>
</comment>
<comment type="similarity">
    <text evidence="10">Belongs to the Dullard family.</text>
</comment>
<keyword evidence="3 13" id="KW-0812">Transmembrane</keyword>
<dbReference type="EMBL" id="AZBU02000001">
    <property type="protein sequence ID" value="TMS35472.1"/>
    <property type="molecule type" value="Genomic_DNA"/>
</dbReference>
<feature type="transmembrane region" description="Helical" evidence="13">
    <location>
        <begin position="31"/>
        <end position="48"/>
    </location>
</feature>
<evidence type="ECO:0000256" key="9">
    <source>
        <dbReference type="ARBA" id="ARBA00048336"/>
    </source>
</evidence>
<accession>A0A4U8UQR2</accession>
<evidence type="ECO:0000256" key="8">
    <source>
        <dbReference type="ARBA" id="ARBA00047761"/>
    </source>
</evidence>
<reference evidence="15 16" key="2">
    <citation type="journal article" date="2019" name="G3 (Bethesda)">
        <title>Hybrid Assembly of the Genome of the Entomopathogenic Nematode Steinernema carpocapsae Identifies the X-Chromosome.</title>
        <authorList>
            <person name="Serra L."/>
            <person name="Macchietto M."/>
            <person name="Macias-Munoz A."/>
            <person name="McGill C.J."/>
            <person name="Rodriguez I.M."/>
            <person name="Rodriguez B."/>
            <person name="Murad R."/>
            <person name="Mortazavi A."/>
        </authorList>
    </citation>
    <scope>NUCLEOTIDE SEQUENCE [LARGE SCALE GENOMIC DNA]</scope>
    <source>
        <strain evidence="15 16">ALL</strain>
    </source>
</reference>
<evidence type="ECO:0000256" key="2">
    <source>
        <dbReference type="ARBA" id="ARBA00013081"/>
    </source>
</evidence>
<evidence type="ECO:0000256" key="6">
    <source>
        <dbReference type="ARBA" id="ARBA00022989"/>
    </source>
</evidence>
<dbReference type="InterPro" id="IPR036412">
    <property type="entry name" value="HAD-like_sf"/>
</dbReference>
<evidence type="ECO:0000256" key="3">
    <source>
        <dbReference type="ARBA" id="ARBA00022692"/>
    </source>
</evidence>
<dbReference type="Gene3D" id="3.40.50.1000">
    <property type="entry name" value="HAD superfamily/HAD-like"/>
    <property type="match status" value="1"/>
</dbReference>
<name>A0A4U8UQR2_STECR</name>
<keyword evidence="7 13" id="KW-0472">Membrane</keyword>
<keyword evidence="16" id="KW-1185">Reference proteome</keyword>
<dbReference type="GO" id="GO:0016020">
    <property type="term" value="C:membrane"/>
    <property type="evidence" value="ECO:0007669"/>
    <property type="project" value="UniProtKB-SubCell"/>
</dbReference>
<dbReference type="PROSITE" id="PS50969">
    <property type="entry name" value="FCP1"/>
    <property type="match status" value="1"/>
</dbReference>
<reference evidence="15 16" key="1">
    <citation type="journal article" date="2015" name="Genome Biol.">
        <title>Comparative genomics of Steinernema reveals deeply conserved gene regulatory networks.</title>
        <authorList>
            <person name="Dillman A.R."/>
            <person name="Macchietto M."/>
            <person name="Porter C.F."/>
            <person name="Rogers A."/>
            <person name="Williams B."/>
            <person name="Antoshechkin I."/>
            <person name="Lee M.M."/>
            <person name="Goodwin Z."/>
            <person name="Lu X."/>
            <person name="Lewis E.E."/>
            <person name="Goodrich-Blair H."/>
            <person name="Stock S.P."/>
            <person name="Adams B.J."/>
            <person name="Sternberg P.W."/>
            <person name="Mortazavi A."/>
        </authorList>
    </citation>
    <scope>NUCLEOTIDE SEQUENCE [LARGE SCALE GENOMIC DNA]</scope>
    <source>
        <strain evidence="15 16">ALL</strain>
    </source>
</reference>
<dbReference type="Proteomes" id="UP000298663">
    <property type="component" value="Unassembled WGS sequence"/>
</dbReference>
<dbReference type="InterPro" id="IPR023214">
    <property type="entry name" value="HAD_sf"/>
</dbReference>
<sequence length="317" mass="36720">MRNKRKEVNSLSRGGQSSDNFLLRFLRGGSYGIYCWFLSIWNCILYILRRQYRSMRKYQVVKYQDIPLSPLTAQRLVIVRRKILVLDLDETLIHSHHDGVVRPMVQPGTPPDFVLRVHIDNHPVRFFVHCRPHVDFFLSTVSQWFDLVVFTASMEIYGTSVADKLDKGRGLLARRYFRQHCTMDYSGYTKDLSAIHSDLSSIFILDNSPAAYRNFRQNAIPIKSWFSDPTDTCLLNLLPFLDALRFTSDVRSILSRNQILQQLLVLTRFNTSLEVWYLYVFGLPVVVVEQFDRGDCVDILISGLLTPLSGDPSGFQR</sequence>
<dbReference type="GO" id="GO:0071763">
    <property type="term" value="P:nuclear membrane organization"/>
    <property type="evidence" value="ECO:0007669"/>
    <property type="project" value="UniProtKB-ARBA"/>
</dbReference>
<dbReference type="InterPro" id="IPR011948">
    <property type="entry name" value="Dullard_phosphatase"/>
</dbReference>
<evidence type="ECO:0000256" key="5">
    <source>
        <dbReference type="ARBA" id="ARBA00022912"/>
    </source>
</evidence>
<dbReference type="SMART" id="SM00577">
    <property type="entry name" value="CPDc"/>
    <property type="match status" value="1"/>
</dbReference>
<organism evidence="15 16">
    <name type="scientific">Steinernema carpocapsae</name>
    <name type="common">Entomopathogenic nematode</name>
    <dbReference type="NCBI Taxonomy" id="34508"/>
    <lineage>
        <taxon>Eukaryota</taxon>
        <taxon>Metazoa</taxon>
        <taxon>Ecdysozoa</taxon>
        <taxon>Nematoda</taxon>
        <taxon>Chromadorea</taxon>
        <taxon>Rhabditida</taxon>
        <taxon>Tylenchina</taxon>
        <taxon>Panagrolaimomorpha</taxon>
        <taxon>Strongyloidoidea</taxon>
        <taxon>Steinernematidae</taxon>
        <taxon>Steinernema</taxon>
    </lineage>
</organism>
<proteinExistence type="inferred from homology"/>
<evidence type="ECO:0000256" key="11">
    <source>
        <dbReference type="ARBA" id="ARBA00070329"/>
    </source>
</evidence>
<comment type="subcellular location">
    <subcellularLocation>
        <location evidence="1">Membrane</location>
        <topology evidence="1">Single-pass membrane protein</topology>
    </subcellularLocation>
</comment>
<keyword evidence="5" id="KW-0904">Protein phosphatase</keyword>